<comment type="caution">
    <text evidence="1">The sequence shown here is derived from an EMBL/GenBank/DDBJ whole genome shotgun (WGS) entry which is preliminary data.</text>
</comment>
<name>A0ABU1VPD7_9GAMM</name>
<keyword evidence="2" id="KW-1185">Reference proteome</keyword>
<reference evidence="1 2" key="1">
    <citation type="submission" date="2023-07" db="EMBL/GenBank/DDBJ databases">
        <title>Sorghum-associated microbial communities from plants grown in Nebraska, USA.</title>
        <authorList>
            <person name="Schachtman D."/>
        </authorList>
    </citation>
    <scope>NUCLEOTIDE SEQUENCE [LARGE SCALE GENOMIC DNA]</scope>
    <source>
        <strain evidence="1 2">BE187</strain>
    </source>
</reference>
<dbReference type="RefSeq" id="WP_310053560.1">
    <property type="nucleotide sequence ID" value="NZ_JAVDVW010000001.1"/>
</dbReference>
<protein>
    <submittedName>
        <fullName evidence="1">Uncharacterized protein</fullName>
    </submittedName>
</protein>
<evidence type="ECO:0000313" key="1">
    <source>
        <dbReference type="EMBL" id="MDR7099357.1"/>
    </source>
</evidence>
<organism evidence="1 2">
    <name type="scientific">Agrilutibacter niabensis</name>
    <dbReference type="NCBI Taxonomy" id="380628"/>
    <lineage>
        <taxon>Bacteria</taxon>
        <taxon>Pseudomonadati</taxon>
        <taxon>Pseudomonadota</taxon>
        <taxon>Gammaproteobacteria</taxon>
        <taxon>Lysobacterales</taxon>
        <taxon>Lysobacteraceae</taxon>
        <taxon>Agrilutibacter</taxon>
    </lineage>
</organism>
<evidence type="ECO:0000313" key="2">
    <source>
        <dbReference type="Proteomes" id="UP001267878"/>
    </source>
</evidence>
<sequence length="236" mass="27937">MDSAIFIRSYWKDLDWLGHCLEAIRRYASGFAEVVVVLPRHSMPWARRRRWPAFARFEAVEDCADDYLGQQVSKLYADRWTDCSTICHLDSDCLLCRPTRPEDLFDGERAKIHVRELAPLGRHYPWRDCTERFLGLPMPLDFMCRPPFAYPRWLYPELRVLCRERHGVELSDYVLAQPPRGFSEFNALGTYAWHRHRERFDFAALDAAGPEHCRWFWSWDGVDAMRERIEEVLGHG</sequence>
<accession>A0ABU1VPD7</accession>
<dbReference type="EMBL" id="JAVDVW010000001">
    <property type="protein sequence ID" value="MDR7099357.1"/>
    <property type="molecule type" value="Genomic_DNA"/>
</dbReference>
<gene>
    <name evidence="1" type="ORF">J2X04_001704</name>
</gene>
<proteinExistence type="predicted"/>
<dbReference type="Proteomes" id="UP001267878">
    <property type="component" value="Unassembled WGS sequence"/>
</dbReference>